<evidence type="ECO:0000313" key="1">
    <source>
        <dbReference type="EMBL" id="QOY54023.1"/>
    </source>
</evidence>
<dbReference type="KEGG" id="smas:HUE87_08995"/>
<dbReference type="Proteomes" id="UP000593836">
    <property type="component" value="Chromosome"/>
</dbReference>
<organism evidence="1 2">
    <name type="scientific">Candidatus Sulfurimonas marisnigri</name>
    <dbReference type="NCBI Taxonomy" id="2740405"/>
    <lineage>
        <taxon>Bacteria</taxon>
        <taxon>Pseudomonadati</taxon>
        <taxon>Campylobacterota</taxon>
        <taxon>Epsilonproteobacteria</taxon>
        <taxon>Campylobacterales</taxon>
        <taxon>Sulfurimonadaceae</taxon>
        <taxon>Sulfurimonas</taxon>
    </lineage>
</organism>
<accession>A0A7S7LYW5</accession>
<proteinExistence type="predicted"/>
<reference evidence="1 2" key="1">
    <citation type="submission" date="2020-05" db="EMBL/GenBank/DDBJ databases">
        <title>Sulfurimonas marisnigri, sp. nov., and Sulfurimonas baltica, sp. nov., manganese oxide reducing chemolithoautotrophs of the class Epsilonproteobacteria isolated from the pelagic redoxclines of the Black and Baltic Seas and emended description of the genus Sulfurimonas.</title>
        <authorList>
            <person name="Henkel J.V."/>
            <person name="Laudan C."/>
            <person name="Werner J."/>
            <person name="Neu T."/>
            <person name="Plewe S."/>
            <person name="Sproer C."/>
            <person name="Bunk B."/>
            <person name="Schulz-Vogt H.N."/>
        </authorList>
    </citation>
    <scope>NUCLEOTIDE SEQUENCE [LARGE SCALE GENOMIC DNA]</scope>
    <source>
        <strain evidence="1 2">SoZ1</strain>
    </source>
</reference>
<dbReference type="InterPro" id="IPR021341">
    <property type="entry name" value="DUF2958"/>
</dbReference>
<protein>
    <submittedName>
        <fullName evidence="1">DUF2958 domain-containing protein</fullName>
    </submittedName>
</protein>
<keyword evidence="2" id="KW-1185">Reference proteome</keyword>
<dbReference type="RefSeq" id="WP_194365982.1">
    <property type="nucleotide sequence ID" value="NZ_CP054493.1"/>
</dbReference>
<dbReference type="Pfam" id="PF11171">
    <property type="entry name" value="DUF2958"/>
    <property type="match status" value="1"/>
</dbReference>
<dbReference type="EMBL" id="CP054493">
    <property type="protein sequence ID" value="QOY54023.1"/>
    <property type="molecule type" value="Genomic_DNA"/>
</dbReference>
<evidence type="ECO:0000313" key="2">
    <source>
        <dbReference type="Proteomes" id="UP000593836"/>
    </source>
</evidence>
<name>A0A7S7LYW5_9BACT</name>
<sequence length="101" mass="11469">MGKLIPQTLLSDIPDLYETEGILDPICHVKLFTPDANWTWFIIEFSKEDAKTCFGYVQGMESELGYFTLDELESIHGPLGLAIERDLSFKPIPFSKVKELS</sequence>
<dbReference type="AlphaFoldDB" id="A0A7S7LYW5"/>
<gene>
    <name evidence="1" type="ORF">HUE87_08995</name>
</gene>